<protein>
    <recommendedName>
        <fullName evidence="4 5">Small ribosomal subunit protein uS2</fullName>
    </recommendedName>
</protein>
<evidence type="ECO:0000256" key="1">
    <source>
        <dbReference type="ARBA" id="ARBA00006242"/>
    </source>
</evidence>
<dbReference type="CDD" id="cd01425">
    <property type="entry name" value="RPS2"/>
    <property type="match status" value="1"/>
</dbReference>
<dbReference type="GO" id="GO:0003735">
    <property type="term" value="F:structural constituent of ribosome"/>
    <property type="evidence" value="ECO:0007669"/>
    <property type="project" value="InterPro"/>
</dbReference>
<dbReference type="SUPFAM" id="SSF52313">
    <property type="entry name" value="Ribosomal protein S2"/>
    <property type="match status" value="1"/>
</dbReference>
<keyword evidence="3 5" id="KW-0687">Ribonucleoprotein</keyword>
<dbReference type="InterPro" id="IPR005706">
    <property type="entry name" value="Ribosomal_uS2_bac/mit/plastid"/>
</dbReference>
<evidence type="ECO:0000313" key="7">
    <source>
        <dbReference type="Proteomes" id="UP000179270"/>
    </source>
</evidence>
<comment type="similarity">
    <text evidence="1 5">Belongs to the universal ribosomal protein uS2 family.</text>
</comment>
<dbReference type="Gene3D" id="3.40.50.10490">
    <property type="entry name" value="Glucose-6-phosphate isomerase like protein, domain 1"/>
    <property type="match status" value="1"/>
</dbReference>
<organism evidence="6 7">
    <name type="scientific">Candidatus Roizmanbacteria bacterium RIFCSPLOWO2_01_FULL_35_13</name>
    <dbReference type="NCBI Taxonomy" id="1802055"/>
    <lineage>
        <taxon>Bacteria</taxon>
        <taxon>Candidatus Roizmaniibacteriota</taxon>
    </lineage>
</organism>
<dbReference type="AlphaFoldDB" id="A0A1F7IAX0"/>
<dbReference type="Gene3D" id="1.10.287.610">
    <property type="entry name" value="Helix hairpin bin"/>
    <property type="match status" value="1"/>
</dbReference>
<evidence type="ECO:0000256" key="2">
    <source>
        <dbReference type="ARBA" id="ARBA00022980"/>
    </source>
</evidence>
<evidence type="ECO:0000256" key="3">
    <source>
        <dbReference type="ARBA" id="ARBA00023274"/>
    </source>
</evidence>
<dbReference type="HAMAP" id="MF_00291_B">
    <property type="entry name" value="Ribosomal_uS2_B"/>
    <property type="match status" value="1"/>
</dbReference>
<dbReference type="STRING" id="1802055.A3A74_02895"/>
<gene>
    <name evidence="5" type="primary">rpsB</name>
    <name evidence="6" type="ORF">A3A74_02895</name>
</gene>
<dbReference type="EMBL" id="MGAF01000032">
    <property type="protein sequence ID" value="OGK40514.1"/>
    <property type="molecule type" value="Genomic_DNA"/>
</dbReference>
<dbReference type="GO" id="GO:0015935">
    <property type="term" value="C:small ribosomal subunit"/>
    <property type="evidence" value="ECO:0007669"/>
    <property type="project" value="InterPro"/>
</dbReference>
<proteinExistence type="inferred from homology"/>
<accession>A0A1F7IAX0</accession>
<evidence type="ECO:0000313" key="6">
    <source>
        <dbReference type="EMBL" id="OGK40514.1"/>
    </source>
</evidence>
<name>A0A1F7IAX0_9BACT</name>
<evidence type="ECO:0000256" key="4">
    <source>
        <dbReference type="ARBA" id="ARBA00035256"/>
    </source>
</evidence>
<dbReference type="GO" id="GO:0006412">
    <property type="term" value="P:translation"/>
    <property type="evidence" value="ECO:0007669"/>
    <property type="project" value="UniProtKB-UniRule"/>
</dbReference>
<keyword evidence="2 5" id="KW-0689">Ribosomal protein</keyword>
<dbReference type="Pfam" id="PF00318">
    <property type="entry name" value="Ribosomal_S2"/>
    <property type="match status" value="1"/>
</dbReference>
<evidence type="ECO:0000256" key="5">
    <source>
        <dbReference type="HAMAP-Rule" id="MF_00291"/>
    </source>
</evidence>
<dbReference type="InterPro" id="IPR023591">
    <property type="entry name" value="Ribosomal_uS2_flav_dom_sf"/>
</dbReference>
<dbReference type="InterPro" id="IPR001865">
    <property type="entry name" value="Ribosomal_uS2"/>
</dbReference>
<dbReference type="PANTHER" id="PTHR12534">
    <property type="entry name" value="30S RIBOSOMAL PROTEIN S2 PROKARYOTIC AND ORGANELLAR"/>
    <property type="match status" value="1"/>
</dbReference>
<reference evidence="6 7" key="1">
    <citation type="journal article" date="2016" name="Nat. Commun.">
        <title>Thousands of microbial genomes shed light on interconnected biogeochemical processes in an aquifer system.</title>
        <authorList>
            <person name="Anantharaman K."/>
            <person name="Brown C.T."/>
            <person name="Hug L.A."/>
            <person name="Sharon I."/>
            <person name="Castelle C.J."/>
            <person name="Probst A.J."/>
            <person name="Thomas B.C."/>
            <person name="Singh A."/>
            <person name="Wilkins M.J."/>
            <person name="Karaoz U."/>
            <person name="Brodie E.L."/>
            <person name="Williams K.H."/>
            <person name="Hubbard S.S."/>
            <person name="Banfield J.F."/>
        </authorList>
    </citation>
    <scope>NUCLEOTIDE SEQUENCE [LARGE SCALE GENOMIC DNA]</scope>
</reference>
<dbReference type="NCBIfam" id="TIGR01011">
    <property type="entry name" value="rpsB_bact"/>
    <property type="match status" value="1"/>
</dbReference>
<dbReference type="PANTHER" id="PTHR12534:SF0">
    <property type="entry name" value="SMALL RIBOSOMAL SUBUNIT PROTEIN US2M"/>
    <property type="match status" value="1"/>
</dbReference>
<comment type="caution">
    <text evidence="6">The sequence shown here is derived from an EMBL/GenBank/DDBJ whole genome shotgun (WGS) entry which is preliminary data.</text>
</comment>
<sequence>MVSTDKQIKELFDVKAHLGHKASRVHPKAKKYIYTVQNGVSIIDLTITVKFLDEALQFVEKLAKENKVFLVVVTKKIASAKIQELCAQNSIPVVSTKWPAGLLSNFETITKNIKKLIQMKKDKADGSWQKFVKHDQTEMEKEIVKLERAYGGLIQLNKLPDALFVIDVKKEKNAVNEALRMAMPVIAITDTNVDPHLVDYPIPANDDSLSSVEYIVNKIVETYTKNKVKNPSSP</sequence>
<dbReference type="Proteomes" id="UP000179270">
    <property type="component" value="Unassembled WGS sequence"/>
</dbReference>
<dbReference type="PRINTS" id="PR00395">
    <property type="entry name" value="RIBOSOMALS2"/>
</dbReference>